<dbReference type="PANTHER" id="PTHR37563:SF2">
    <property type="entry name" value="PHYTANOYL-COA DIOXYGENASE FAMILY PROTEIN (AFU_ORTHOLOGUE AFUA_2G03330)"/>
    <property type="match status" value="1"/>
</dbReference>
<dbReference type="Pfam" id="PF05721">
    <property type="entry name" value="PhyH"/>
    <property type="match status" value="1"/>
</dbReference>
<protein>
    <submittedName>
        <fullName evidence="1">Unannotated protein</fullName>
    </submittedName>
</protein>
<gene>
    <name evidence="1" type="ORF">UFOPK1493_00076</name>
</gene>
<dbReference type="EMBL" id="CAEZSR010000002">
    <property type="protein sequence ID" value="CAB4537475.1"/>
    <property type="molecule type" value="Genomic_DNA"/>
</dbReference>
<dbReference type="Gene3D" id="2.60.120.620">
    <property type="entry name" value="q2cbj1_9rhob like domain"/>
    <property type="match status" value="1"/>
</dbReference>
<dbReference type="InterPro" id="IPR008775">
    <property type="entry name" value="Phytyl_CoA_dOase-like"/>
</dbReference>
<dbReference type="SUPFAM" id="SSF51197">
    <property type="entry name" value="Clavaminate synthase-like"/>
    <property type="match status" value="1"/>
</dbReference>
<name>A0A6J6BF53_9ZZZZ</name>
<dbReference type="PANTHER" id="PTHR37563">
    <property type="entry name" value="PHYTANOYL-COA DIOXYGENASE FAMILY PROTEIN (AFU_ORTHOLOGUE AFUA_2G03330)"/>
    <property type="match status" value="1"/>
</dbReference>
<sequence>MTSTITATPLDPVRLDRALDRLVTSGTAVVEDVIPAAEAAVALARLWEAAAESERRGVSTRAEALDPNPANVRVWNLLDLDPVFVELIEHPAAVALASALLGPDFIVSNFTANIARPGSGSMSVHSDQSLVMPAPWTEPCTMNVIWCLTDVRFENGATLHVPGSHRIATRDDVPADLAERMVPFEAPAGSIVAMDGRVWHTSGRNTTAGEDRALAFAFYCRPFVRPQFNHSVALSAAVQEHCSPTLRYRLGLDAWQNVTYGRA</sequence>
<proteinExistence type="predicted"/>
<dbReference type="InterPro" id="IPR051961">
    <property type="entry name" value="Fungal_Metabolite_Diox"/>
</dbReference>
<evidence type="ECO:0000313" key="1">
    <source>
        <dbReference type="EMBL" id="CAB4537475.1"/>
    </source>
</evidence>
<organism evidence="1">
    <name type="scientific">freshwater metagenome</name>
    <dbReference type="NCBI Taxonomy" id="449393"/>
    <lineage>
        <taxon>unclassified sequences</taxon>
        <taxon>metagenomes</taxon>
        <taxon>ecological metagenomes</taxon>
    </lineage>
</organism>
<accession>A0A6J6BF53</accession>
<dbReference type="AlphaFoldDB" id="A0A6J6BF53"/>
<reference evidence="1" key="1">
    <citation type="submission" date="2020-05" db="EMBL/GenBank/DDBJ databases">
        <authorList>
            <person name="Chiriac C."/>
            <person name="Salcher M."/>
            <person name="Ghai R."/>
            <person name="Kavagutti S V."/>
        </authorList>
    </citation>
    <scope>NUCLEOTIDE SEQUENCE</scope>
</reference>